<keyword evidence="4" id="KW-1185">Reference proteome</keyword>
<protein>
    <submittedName>
        <fullName evidence="3">Uncharacterized protein</fullName>
    </submittedName>
</protein>
<name>A0A9N8EB76_9STRA</name>
<sequence length="232" mass="24693">MKISSLITVAIVITFSATADHVSASEPLKKGLRGEQKPNSVARRAKKTCAYDPVRNPVPGPCPPNSAAVFNSRSCAWECKSLPATNPPAVQLPETGGGSNGIQERSSNEEDNTKEYGSGTRSVAVSVTYNEDAQNVAWSLTDTRTGYPVLWSDYGEVSEAGVVTKIAPGVVTGPYQLAVHNIFGSGTGGVEVIDMTEYEVDQATQEILHGGNMLFQHGGRFGAMLLEDIDIF</sequence>
<dbReference type="AlphaFoldDB" id="A0A9N8EB76"/>
<evidence type="ECO:0000313" key="3">
    <source>
        <dbReference type="EMBL" id="CAB9518196.1"/>
    </source>
</evidence>
<feature type="chain" id="PRO_5040296219" evidence="2">
    <location>
        <begin position="25"/>
        <end position="232"/>
    </location>
</feature>
<reference evidence="3" key="1">
    <citation type="submission" date="2020-06" db="EMBL/GenBank/DDBJ databases">
        <authorList>
            <consortium name="Plant Systems Biology data submission"/>
        </authorList>
    </citation>
    <scope>NUCLEOTIDE SEQUENCE</scope>
    <source>
        <strain evidence="3">D6</strain>
    </source>
</reference>
<dbReference type="EMBL" id="CAICTM010000912">
    <property type="protein sequence ID" value="CAB9518196.1"/>
    <property type="molecule type" value="Genomic_DNA"/>
</dbReference>
<evidence type="ECO:0000313" key="4">
    <source>
        <dbReference type="Proteomes" id="UP001153069"/>
    </source>
</evidence>
<feature type="signal peptide" evidence="2">
    <location>
        <begin position="1"/>
        <end position="24"/>
    </location>
</feature>
<organism evidence="3 4">
    <name type="scientific">Seminavis robusta</name>
    <dbReference type="NCBI Taxonomy" id="568900"/>
    <lineage>
        <taxon>Eukaryota</taxon>
        <taxon>Sar</taxon>
        <taxon>Stramenopiles</taxon>
        <taxon>Ochrophyta</taxon>
        <taxon>Bacillariophyta</taxon>
        <taxon>Bacillariophyceae</taxon>
        <taxon>Bacillariophycidae</taxon>
        <taxon>Naviculales</taxon>
        <taxon>Naviculaceae</taxon>
        <taxon>Seminavis</taxon>
    </lineage>
</organism>
<accession>A0A9N8EB76</accession>
<comment type="caution">
    <text evidence="3">The sequence shown here is derived from an EMBL/GenBank/DDBJ whole genome shotgun (WGS) entry which is preliminary data.</text>
</comment>
<gene>
    <name evidence="3" type="ORF">SEMRO_914_G219540.1</name>
</gene>
<evidence type="ECO:0000256" key="2">
    <source>
        <dbReference type="SAM" id="SignalP"/>
    </source>
</evidence>
<dbReference type="Proteomes" id="UP001153069">
    <property type="component" value="Unassembled WGS sequence"/>
</dbReference>
<keyword evidence="2" id="KW-0732">Signal</keyword>
<proteinExistence type="predicted"/>
<feature type="region of interest" description="Disordered" evidence="1">
    <location>
        <begin position="86"/>
        <end position="119"/>
    </location>
</feature>
<evidence type="ECO:0000256" key="1">
    <source>
        <dbReference type="SAM" id="MobiDB-lite"/>
    </source>
</evidence>